<dbReference type="EMBL" id="OW152821">
    <property type="protein sequence ID" value="CAH2076967.1"/>
    <property type="molecule type" value="Genomic_DNA"/>
</dbReference>
<proteinExistence type="predicted"/>
<keyword evidence="3" id="KW-1185">Reference proteome</keyword>
<keyword evidence="1" id="KW-0472">Membrane</keyword>
<accession>A0ABN8JD43</accession>
<evidence type="ECO:0000313" key="2">
    <source>
        <dbReference type="EMBL" id="CAH2076967.1"/>
    </source>
</evidence>
<keyword evidence="1" id="KW-0812">Transmembrane</keyword>
<organism evidence="2 3">
    <name type="scientific">Iphiclides podalirius</name>
    <name type="common">scarce swallowtail</name>
    <dbReference type="NCBI Taxonomy" id="110791"/>
    <lineage>
        <taxon>Eukaryota</taxon>
        <taxon>Metazoa</taxon>
        <taxon>Ecdysozoa</taxon>
        <taxon>Arthropoda</taxon>
        <taxon>Hexapoda</taxon>
        <taxon>Insecta</taxon>
        <taxon>Pterygota</taxon>
        <taxon>Neoptera</taxon>
        <taxon>Endopterygota</taxon>
        <taxon>Lepidoptera</taxon>
        <taxon>Glossata</taxon>
        <taxon>Ditrysia</taxon>
        <taxon>Papilionoidea</taxon>
        <taxon>Papilionidae</taxon>
        <taxon>Papilioninae</taxon>
        <taxon>Iphiclides</taxon>
    </lineage>
</organism>
<reference evidence="2" key="1">
    <citation type="submission" date="2022-03" db="EMBL/GenBank/DDBJ databases">
        <authorList>
            <person name="Martin H S."/>
        </authorList>
    </citation>
    <scope>NUCLEOTIDE SEQUENCE</scope>
</reference>
<dbReference type="PANTHER" id="PTHR38001:SF1">
    <property type="entry name" value="PROTEIN CEBPZOS"/>
    <property type="match status" value="1"/>
</dbReference>
<feature type="transmembrane region" description="Helical" evidence="1">
    <location>
        <begin position="13"/>
        <end position="36"/>
    </location>
</feature>
<dbReference type="Proteomes" id="UP000837857">
    <property type="component" value="Chromosome 9"/>
</dbReference>
<feature type="non-terminal residue" evidence="2">
    <location>
        <position position="86"/>
    </location>
</feature>
<protein>
    <submittedName>
        <fullName evidence="2">Uncharacterized protein</fullName>
    </submittedName>
</protein>
<dbReference type="InterPro" id="IPR037764">
    <property type="entry name" value="CEBPZOS"/>
</dbReference>
<dbReference type="PANTHER" id="PTHR38001">
    <property type="entry name" value="PROTEIN CEBPZOS"/>
    <property type="match status" value="1"/>
</dbReference>
<evidence type="ECO:0000256" key="1">
    <source>
        <dbReference type="SAM" id="Phobius"/>
    </source>
</evidence>
<gene>
    <name evidence="2" type="ORF">IPOD504_LOCUS17488</name>
</gene>
<keyword evidence="1" id="KW-1133">Transmembrane helix</keyword>
<name>A0ABN8JD43_9NEOP</name>
<evidence type="ECO:0000313" key="3">
    <source>
        <dbReference type="Proteomes" id="UP000837857"/>
    </source>
</evidence>
<sequence>MLQKKPKSALKRFVTYSLGTIFVAEALGFAVSYGLYYKLNTEREFRYYMHQNYNWVLEGYYRLGEVIGGNKTRELDYKVWTNEGKI</sequence>